<feature type="transmembrane region" description="Helical" evidence="1">
    <location>
        <begin position="226"/>
        <end position="247"/>
    </location>
</feature>
<evidence type="ECO:0000256" key="1">
    <source>
        <dbReference type="SAM" id="Phobius"/>
    </source>
</evidence>
<evidence type="ECO:0000256" key="2">
    <source>
        <dbReference type="SAM" id="SignalP"/>
    </source>
</evidence>
<protein>
    <submittedName>
        <fullName evidence="3">TIGR02186 family protein</fullName>
    </submittedName>
</protein>
<name>A0ABT1LES6_9HYPH</name>
<organism evidence="3 4">
    <name type="scientific">Alsobacter ponti</name>
    <dbReference type="NCBI Taxonomy" id="2962936"/>
    <lineage>
        <taxon>Bacteria</taxon>
        <taxon>Pseudomonadati</taxon>
        <taxon>Pseudomonadota</taxon>
        <taxon>Alphaproteobacteria</taxon>
        <taxon>Hyphomicrobiales</taxon>
        <taxon>Alsobacteraceae</taxon>
        <taxon>Alsobacter</taxon>
    </lineage>
</organism>
<dbReference type="RefSeq" id="WP_254744239.1">
    <property type="nucleotide sequence ID" value="NZ_JANCLU010000016.1"/>
</dbReference>
<sequence>MRRALRIALVATALLPPAAAARAETLILSLSSRRVQITQSYTGAELVIFGAIERDARSVARPGPFDIVVTVKGPRGQTVVREKTRFGPIWVNLEQRKFPLAPSTLSVLSSRDLVDIAPPEMQKRYGLGLANALGADNAEPRFREALIRLKREQGLYVENPRDVTFISGDIFRAPVPVADTAPVGTYEVTVSLMSGGLELTREKTSFEVSKAGFEQTLSTAARQHPWLYGSITAAIALAFGWLASVIFRRD</sequence>
<keyword evidence="2" id="KW-0732">Signal</keyword>
<accession>A0ABT1LES6</accession>
<dbReference type="InterPro" id="IPR019088">
    <property type="entry name" value="CHP02186-rel_TM"/>
</dbReference>
<gene>
    <name evidence="3" type="ORF">NK718_15860</name>
</gene>
<feature type="signal peptide" evidence="2">
    <location>
        <begin position="1"/>
        <end position="23"/>
    </location>
</feature>
<dbReference type="Pfam" id="PF09608">
    <property type="entry name" value="Alph_Pro_TM"/>
    <property type="match status" value="1"/>
</dbReference>
<feature type="chain" id="PRO_5046624565" evidence="2">
    <location>
        <begin position="24"/>
        <end position="250"/>
    </location>
</feature>
<keyword evidence="1" id="KW-0812">Transmembrane</keyword>
<dbReference type="EMBL" id="JANCLU010000016">
    <property type="protein sequence ID" value="MCP8940002.1"/>
    <property type="molecule type" value="Genomic_DNA"/>
</dbReference>
<reference evidence="3 4" key="1">
    <citation type="submission" date="2022-07" db="EMBL/GenBank/DDBJ databases">
        <authorList>
            <person name="Li W.-J."/>
            <person name="Deng Q.-Q."/>
        </authorList>
    </citation>
    <scope>NUCLEOTIDE SEQUENCE [LARGE SCALE GENOMIC DNA]</scope>
    <source>
        <strain evidence="3 4">SYSU M60028</strain>
    </source>
</reference>
<proteinExistence type="predicted"/>
<keyword evidence="4" id="KW-1185">Reference proteome</keyword>
<evidence type="ECO:0000313" key="3">
    <source>
        <dbReference type="EMBL" id="MCP8940002.1"/>
    </source>
</evidence>
<keyword evidence="1" id="KW-0472">Membrane</keyword>
<comment type="caution">
    <text evidence="3">The sequence shown here is derived from an EMBL/GenBank/DDBJ whole genome shotgun (WGS) entry which is preliminary data.</text>
</comment>
<keyword evidence="1" id="KW-1133">Transmembrane helix</keyword>
<evidence type="ECO:0000313" key="4">
    <source>
        <dbReference type="Proteomes" id="UP001205890"/>
    </source>
</evidence>
<dbReference type="Proteomes" id="UP001205890">
    <property type="component" value="Unassembled WGS sequence"/>
</dbReference>